<dbReference type="STRING" id="418495.SAMN05216215_101617"/>
<dbReference type="Proteomes" id="UP000199529">
    <property type="component" value="Unassembled WGS sequence"/>
</dbReference>
<evidence type="ECO:0000313" key="2">
    <source>
        <dbReference type="EMBL" id="SDX84546.1"/>
    </source>
</evidence>
<evidence type="ECO:0000313" key="3">
    <source>
        <dbReference type="Proteomes" id="UP000199529"/>
    </source>
</evidence>
<dbReference type="AlphaFoldDB" id="A0A1H3F0L0"/>
<name>A0A1H3F0L0_9PSEU</name>
<sequence length="61" mass="6509">MSSTPKTWRKSSYSASNASCVEVAVTPGVVGVRDTKDRTGGTLTFSRLQWAGFLSALRQSA</sequence>
<proteinExistence type="predicted"/>
<protein>
    <recommendedName>
        <fullName evidence="1">DUF397 domain-containing protein</fullName>
    </recommendedName>
</protein>
<dbReference type="RefSeq" id="WP_093266966.1">
    <property type="nucleotide sequence ID" value="NZ_FNOK01000016.1"/>
</dbReference>
<organism evidence="2 3">
    <name type="scientific">Saccharopolyspora shandongensis</name>
    <dbReference type="NCBI Taxonomy" id="418495"/>
    <lineage>
        <taxon>Bacteria</taxon>
        <taxon>Bacillati</taxon>
        <taxon>Actinomycetota</taxon>
        <taxon>Actinomycetes</taxon>
        <taxon>Pseudonocardiales</taxon>
        <taxon>Pseudonocardiaceae</taxon>
        <taxon>Saccharopolyspora</taxon>
    </lineage>
</organism>
<dbReference type="Pfam" id="PF04149">
    <property type="entry name" value="DUF397"/>
    <property type="match status" value="1"/>
</dbReference>
<feature type="domain" description="DUF397" evidence="1">
    <location>
        <begin position="7"/>
        <end position="58"/>
    </location>
</feature>
<dbReference type="InterPro" id="IPR007278">
    <property type="entry name" value="DUF397"/>
</dbReference>
<keyword evidence="3" id="KW-1185">Reference proteome</keyword>
<accession>A0A1H3F0L0</accession>
<reference evidence="3" key="1">
    <citation type="submission" date="2016-10" db="EMBL/GenBank/DDBJ databases">
        <authorList>
            <person name="Varghese N."/>
            <person name="Submissions S."/>
        </authorList>
    </citation>
    <scope>NUCLEOTIDE SEQUENCE [LARGE SCALE GENOMIC DNA]</scope>
    <source>
        <strain evidence="3">CGMCC 4.3530</strain>
    </source>
</reference>
<dbReference type="EMBL" id="FNOK01000016">
    <property type="protein sequence ID" value="SDX84546.1"/>
    <property type="molecule type" value="Genomic_DNA"/>
</dbReference>
<gene>
    <name evidence="2" type="ORF">SAMN05216215_101617</name>
</gene>
<evidence type="ECO:0000259" key="1">
    <source>
        <dbReference type="Pfam" id="PF04149"/>
    </source>
</evidence>